<comment type="similarity">
    <text evidence="2">Belongs to the bacterial solute-binding protein 1 family.</text>
</comment>
<comment type="caution">
    <text evidence="9">The sequence shown here is derived from an EMBL/GenBank/DDBJ whole genome shotgun (WGS) entry which is preliminary data.</text>
</comment>
<dbReference type="EMBL" id="NMRN01000025">
    <property type="protein sequence ID" value="PAS93002.1"/>
    <property type="molecule type" value="Genomic_DNA"/>
</dbReference>
<comment type="subcellular location">
    <subcellularLocation>
        <location evidence="1">Periplasm</location>
    </subcellularLocation>
</comment>
<evidence type="ECO:0000256" key="2">
    <source>
        <dbReference type="ARBA" id="ARBA00008520"/>
    </source>
</evidence>
<keyword evidence="4" id="KW-0732">Signal</keyword>
<dbReference type="GO" id="GO:0042597">
    <property type="term" value="C:periplasmic space"/>
    <property type="evidence" value="ECO:0007669"/>
    <property type="project" value="UniProtKB-SubCell"/>
</dbReference>
<dbReference type="Pfam" id="PF13416">
    <property type="entry name" value="SBP_bac_8"/>
    <property type="match status" value="1"/>
</dbReference>
<dbReference type="Proteomes" id="UP000216107">
    <property type="component" value="Unassembled WGS sequence"/>
</dbReference>
<dbReference type="SUPFAM" id="SSF53850">
    <property type="entry name" value="Periplasmic binding protein-like II"/>
    <property type="match status" value="1"/>
</dbReference>
<evidence type="ECO:0000256" key="1">
    <source>
        <dbReference type="ARBA" id="ARBA00004418"/>
    </source>
</evidence>
<keyword evidence="6" id="KW-0564">Palmitate</keyword>
<name>A0A272ESC3_9RHOO</name>
<sequence>MLATLLAGTVPAQAKEPTWITDKPLTLKIHLHARDKYVWDENLPMSKELFRLTNLQLVGTASKTATNSQEQFNLMMATGKLPDIVGGDSLKDNFIRYGMEGAFQPLNKLIDQHAPNLKAFFDSHPQVKRAITAPDGNIYFIPYVPDGKVSRGWWIRKDWLDKLGLKEPQTINELYTVLKAFREKDPNGNGKKNEVPFFDKEPERLYNLVNFYGCRATGSDASMDFYVDDNGKIRHPFAEPCFKDAIRNLAKWYAEGLIDAEIYTRKNRAREQLFSANQGGMTFDWFASTAGFNDSISKTVPGFKLVSIAPPADINGRRWLENSRADMRPDGWAMTITNKNPVETIKLFDFFFSRAGRNLQNFGVEGLTYDMKDGKPQFKESVLKNAKPVNNQLWEIGALLPIGYWMDYEYERQWTNPAALEGIDMYTKGNWFVPMFYGVNMKKEERAIYDQYWPDLQTYMSEMAQNWVLGTKSVDKTWDEYQARLKASGFQAVLSAMQTAYDRQYGKR</sequence>
<accession>A0A272ESC3</accession>
<evidence type="ECO:0000256" key="5">
    <source>
        <dbReference type="ARBA" id="ARBA00023136"/>
    </source>
</evidence>
<keyword evidence="11" id="KW-1185">Reference proteome</keyword>
<organism evidence="9 10">
    <name type="scientific">Candidatus Dactylopiibacterium carminicum</name>
    <dbReference type="NCBI Taxonomy" id="857335"/>
    <lineage>
        <taxon>Bacteria</taxon>
        <taxon>Pseudomonadati</taxon>
        <taxon>Pseudomonadota</taxon>
        <taxon>Betaproteobacteria</taxon>
        <taxon>Rhodocyclales</taxon>
        <taxon>Rhodocyclaceae</taxon>
        <taxon>Candidatus Dactylopiibacterium</taxon>
    </lineage>
</organism>
<evidence type="ECO:0000313" key="9">
    <source>
        <dbReference type="EMBL" id="PAS93002.1"/>
    </source>
</evidence>
<dbReference type="InterPro" id="IPR006059">
    <property type="entry name" value="SBP"/>
</dbReference>
<evidence type="ECO:0000313" key="8">
    <source>
        <dbReference type="EMBL" id="KAF7600765.1"/>
    </source>
</evidence>
<gene>
    <name evidence="8" type="ORF">BGI27_00820</name>
    <name evidence="9" type="ORF">CGU29_09405</name>
</gene>
<dbReference type="PANTHER" id="PTHR43649">
    <property type="entry name" value="ARABINOSE-BINDING PROTEIN-RELATED"/>
    <property type="match status" value="1"/>
</dbReference>
<evidence type="ECO:0000313" key="10">
    <source>
        <dbReference type="Proteomes" id="UP000216107"/>
    </source>
</evidence>
<dbReference type="InterPro" id="IPR050490">
    <property type="entry name" value="Bact_solute-bd_prot1"/>
</dbReference>
<reference evidence="9 10" key="2">
    <citation type="submission" date="2017-07" db="EMBL/GenBank/DDBJ databases">
        <title>Candidatus Dactylopiibacterium carminicum, a nitrogen-fixing symbiont of the cochineal insect Dactylopius coccus and Dactylopius opuntiae (Hemiptera: Coccoidea: Dactylopiidae).</title>
        <authorList>
            <person name="Vera A."/>
        </authorList>
    </citation>
    <scope>NUCLEOTIDE SEQUENCE [LARGE SCALE GENOMIC DNA]</scope>
    <source>
        <strain evidence="9 10">NFDCM</strain>
    </source>
</reference>
<reference evidence="8 11" key="1">
    <citation type="submission" date="2016-08" db="EMBL/GenBank/DDBJ databases">
        <title>Candidatus Dactylopiibacterium carminicum genome sequence.</title>
        <authorList>
            <person name="Ramirez-Puebla S.T."/>
            <person name="Ormeno-Orrillo E."/>
            <person name="Vera-Ponce De Leon A."/>
            <person name="Luis L."/>
            <person name="Sanchez-Flores A."/>
            <person name="Monica R."/>
            <person name="Martinez-Romero E."/>
        </authorList>
    </citation>
    <scope>NUCLEOTIDE SEQUENCE [LARGE SCALE GENOMIC DNA]</scope>
    <source>
        <strain evidence="8">END1</strain>
    </source>
</reference>
<evidence type="ECO:0000256" key="7">
    <source>
        <dbReference type="ARBA" id="ARBA00023288"/>
    </source>
</evidence>
<dbReference type="Proteomes" id="UP000623509">
    <property type="component" value="Unassembled WGS sequence"/>
</dbReference>
<dbReference type="OrthoDB" id="3225049at2"/>
<keyword evidence="7" id="KW-0449">Lipoprotein</keyword>
<keyword evidence="3" id="KW-1003">Cell membrane</keyword>
<evidence type="ECO:0000256" key="4">
    <source>
        <dbReference type="ARBA" id="ARBA00022729"/>
    </source>
</evidence>
<evidence type="ECO:0000256" key="3">
    <source>
        <dbReference type="ARBA" id="ARBA00022475"/>
    </source>
</evidence>
<dbReference type="AlphaFoldDB" id="A0A272ESC3"/>
<proteinExistence type="inferred from homology"/>
<dbReference type="PANTHER" id="PTHR43649:SF33">
    <property type="entry name" value="POLYGALACTURONAN_RHAMNOGALACTURONAN-BINDING PROTEIN YTCQ"/>
    <property type="match status" value="1"/>
</dbReference>
<keyword evidence="5" id="KW-0472">Membrane</keyword>
<dbReference type="EMBL" id="MDUX01000002">
    <property type="protein sequence ID" value="KAF7600765.1"/>
    <property type="molecule type" value="Genomic_DNA"/>
</dbReference>
<evidence type="ECO:0000313" key="11">
    <source>
        <dbReference type="Proteomes" id="UP000623509"/>
    </source>
</evidence>
<evidence type="ECO:0000256" key="6">
    <source>
        <dbReference type="ARBA" id="ARBA00023139"/>
    </source>
</evidence>
<protein>
    <submittedName>
        <fullName evidence="9">Sugar ABC transporter permease</fullName>
    </submittedName>
</protein>
<dbReference type="Gene3D" id="3.40.190.10">
    <property type="entry name" value="Periplasmic binding protein-like II"/>
    <property type="match status" value="2"/>
</dbReference>